<dbReference type="GO" id="GO:0055085">
    <property type="term" value="P:transmembrane transport"/>
    <property type="evidence" value="ECO:0007669"/>
    <property type="project" value="InterPro"/>
</dbReference>
<evidence type="ECO:0000256" key="4">
    <source>
        <dbReference type="ARBA" id="ARBA00022475"/>
    </source>
</evidence>
<gene>
    <name evidence="13" type="ORF">SAMN05660835_00571</name>
</gene>
<dbReference type="NCBIfam" id="TIGR01352">
    <property type="entry name" value="tonB_Cterm"/>
    <property type="match status" value="1"/>
</dbReference>
<evidence type="ECO:0000256" key="5">
    <source>
        <dbReference type="ARBA" id="ARBA00022519"/>
    </source>
</evidence>
<keyword evidence="14" id="KW-1185">Reference proteome</keyword>
<proteinExistence type="inferred from homology"/>
<dbReference type="AlphaFoldDB" id="A0A1G6K7N3"/>
<dbReference type="Proteomes" id="UP000199411">
    <property type="component" value="Unassembled WGS sequence"/>
</dbReference>
<evidence type="ECO:0000256" key="7">
    <source>
        <dbReference type="ARBA" id="ARBA00022927"/>
    </source>
</evidence>
<dbReference type="Gene3D" id="3.30.1150.10">
    <property type="match status" value="1"/>
</dbReference>
<keyword evidence="9 11" id="KW-0472">Membrane</keyword>
<protein>
    <submittedName>
        <fullName evidence="13">Protein TonB</fullName>
    </submittedName>
</protein>
<evidence type="ECO:0000256" key="10">
    <source>
        <dbReference type="SAM" id="MobiDB-lite"/>
    </source>
</evidence>
<evidence type="ECO:0000256" key="2">
    <source>
        <dbReference type="ARBA" id="ARBA00006555"/>
    </source>
</evidence>
<feature type="transmembrane region" description="Helical" evidence="11">
    <location>
        <begin position="6"/>
        <end position="25"/>
    </location>
</feature>
<evidence type="ECO:0000256" key="1">
    <source>
        <dbReference type="ARBA" id="ARBA00004383"/>
    </source>
</evidence>
<keyword evidence="8 11" id="KW-1133">Transmembrane helix</keyword>
<feature type="region of interest" description="Disordered" evidence="10">
    <location>
        <begin position="85"/>
        <end position="138"/>
    </location>
</feature>
<comment type="similarity">
    <text evidence="2">Belongs to the TonB family.</text>
</comment>
<evidence type="ECO:0000313" key="14">
    <source>
        <dbReference type="Proteomes" id="UP000199411"/>
    </source>
</evidence>
<dbReference type="Pfam" id="PF03544">
    <property type="entry name" value="TonB_C"/>
    <property type="match status" value="1"/>
</dbReference>
<evidence type="ECO:0000256" key="9">
    <source>
        <dbReference type="ARBA" id="ARBA00023136"/>
    </source>
</evidence>
<feature type="compositionally biased region" description="Basic and acidic residues" evidence="10">
    <location>
        <begin position="104"/>
        <end position="117"/>
    </location>
</feature>
<sequence length="291" mass="33271">MKFLSFAFSLILHILLIILIYLIIFHSNKKPVAKLSPPLYHVDIIQLPKQEQNTQEKQPHIIASNINKKASSKIYSKTEKIPLKSLPQTKMQSMPQKTQTQEQKTPKITETQNKEIVKNNLGNQQSKANMPSKQNVQHSTPYKISGNLFSQSNKNTPNINPTQNYQGTSNVREYESQNARQATIEIGTESIKYVSYMKLLKDKIQNVWVYPEQARLKNQQGTLLVEFGINKNGSLAYAKVIRSSGYPILDEAAIKAIKEASPFNPLPERFGVDRLNIYATFTYELVYHYVQ</sequence>
<dbReference type="PANTHER" id="PTHR33446:SF2">
    <property type="entry name" value="PROTEIN TONB"/>
    <property type="match status" value="1"/>
</dbReference>
<dbReference type="EMBL" id="FMYU01000003">
    <property type="protein sequence ID" value="SDC26336.1"/>
    <property type="molecule type" value="Genomic_DNA"/>
</dbReference>
<dbReference type="OrthoDB" id="9788673at2"/>
<evidence type="ECO:0000256" key="6">
    <source>
        <dbReference type="ARBA" id="ARBA00022692"/>
    </source>
</evidence>
<evidence type="ECO:0000256" key="3">
    <source>
        <dbReference type="ARBA" id="ARBA00022448"/>
    </source>
</evidence>
<accession>A0A1G6K7N3</accession>
<dbReference type="PROSITE" id="PS52015">
    <property type="entry name" value="TONB_CTD"/>
    <property type="match status" value="1"/>
</dbReference>
<evidence type="ECO:0000256" key="8">
    <source>
        <dbReference type="ARBA" id="ARBA00022989"/>
    </source>
</evidence>
<keyword evidence="7" id="KW-0653">Protein transport</keyword>
<keyword evidence="6 11" id="KW-0812">Transmembrane</keyword>
<dbReference type="RefSeq" id="WP_092128042.1">
    <property type="nucleotide sequence ID" value="NZ_FMYU01000003.1"/>
</dbReference>
<organism evidence="13 14">
    <name type="scientific">Desulfurella multipotens</name>
    <dbReference type="NCBI Taxonomy" id="79269"/>
    <lineage>
        <taxon>Bacteria</taxon>
        <taxon>Pseudomonadati</taxon>
        <taxon>Campylobacterota</taxon>
        <taxon>Desulfurellia</taxon>
        <taxon>Desulfurellales</taxon>
        <taxon>Desulfurellaceae</taxon>
        <taxon>Desulfurella</taxon>
    </lineage>
</organism>
<keyword evidence="4" id="KW-1003">Cell membrane</keyword>
<dbReference type="GO" id="GO:0031992">
    <property type="term" value="F:energy transducer activity"/>
    <property type="evidence" value="ECO:0007669"/>
    <property type="project" value="TreeGrafter"/>
</dbReference>
<dbReference type="InterPro" id="IPR037682">
    <property type="entry name" value="TonB_C"/>
</dbReference>
<reference evidence="14" key="1">
    <citation type="submission" date="2016-10" db="EMBL/GenBank/DDBJ databases">
        <authorList>
            <person name="Varghese N."/>
            <person name="Submissions S."/>
        </authorList>
    </citation>
    <scope>NUCLEOTIDE SEQUENCE [LARGE SCALE GENOMIC DNA]</scope>
    <source>
        <strain evidence="14">DSM 8415</strain>
    </source>
</reference>
<keyword evidence="5" id="KW-0997">Cell inner membrane</keyword>
<dbReference type="InterPro" id="IPR051045">
    <property type="entry name" value="TonB-dependent_transducer"/>
</dbReference>
<evidence type="ECO:0000259" key="12">
    <source>
        <dbReference type="PROSITE" id="PS52015"/>
    </source>
</evidence>
<dbReference type="InterPro" id="IPR006260">
    <property type="entry name" value="TonB/TolA_C"/>
</dbReference>
<keyword evidence="3" id="KW-0813">Transport</keyword>
<name>A0A1G6K7N3_9BACT</name>
<evidence type="ECO:0000256" key="11">
    <source>
        <dbReference type="SAM" id="Phobius"/>
    </source>
</evidence>
<dbReference type="SUPFAM" id="SSF74653">
    <property type="entry name" value="TolA/TonB C-terminal domain"/>
    <property type="match status" value="1"/>
</dbReference>
<dbReference type="GO" id="GO:0015031">
    <property type="term" value="P:protein transport"/>
    <property type="evidence" value="ECO:0007669"/>
    <property type="project" value="UniProtKB-KW"/>
</dbReference>
<feature type="domain" description="TonB C-terminal" evidence="12">
    <location>
        <begin position="195"/>
        <end position="291"/>
    </location>
</feature>
<dbReference type="PANTHER" id="PTHR33446">
    <property type="entry name" value="PROTEIN TONB-RELATED"/>
    <property type="match status" value="1"/>
</dbReference>
<comment type="subcellular location">
    <subcellularLocation>
        <location evidence="1">Cell inner membrane</location>
        <topology evidence="1">Single-pass membrane protein</topology>
        <orientation evidence="1">Periplasmic side</orientation>
    </subcellularLocation>
</comment>
<evidence type="ECO:0000313" key="13">
    <source>
        <dbReference type="EMBL" id="SDC26336.1"/>
    </source>
</evidence>
<dbReference type="GO" id="GO:0098797">
    <property type="term" value="C:plasma membrane protein complex"/>
    <property type="evidence" value="ECO:0007669"/>
    <property type="project" value="TreeGrafter"/>
</dbReference>
<feature type="compositionally biased region" description="Polar residues" evidence="10">
    <location>
        <begin position="120"/>
        <end position="138"/>
    </location>
</feature>